<dbReference type="SUPFAM" id="SSF46785">
    <property type="entry name" value="Winged helix' DNA-binding domain"/>
    <property type="match status" value="1"/>
</dbReference>
<dbReference type="InterPro" id="IPR011663">
    <property type="entry name" value="UTRA"/>
</dbReference>
<dbReference type="InterPro" id="IPR036388">
    <property type="entry name" value="WH-like_DNA-bd_sf"/>
</dbReference>
<dbReference type="SUPFAM" id="SSF64288">
    <property type="entry name" value="Chorismate lyase-like"/>
    <property type="match status" value="1"/>
</dbReference>
<dbReference type="RefSeq" id="WP_284310024.1">
    <property type="nucleotide sequence ID" value="NZ_BSPC01000005.1"/>
</dbReference>
<evidence type="ECO:0000256" key="2">
    <source>
        <dbReference type="ARBA" id="ARBA00023125"/>
    </source>
</evidence>
<reference evidence="6" key="1">
    <citation type="journal article" date="2019" name="Int. J. Syst. Evol. Microbiol.">
        <title>The Global Catalogue of Microorganisms (GCM) 10K type strain sequencing project: providing services to taxonomists for standard genome sequencing and annotation.</title>
        <authorList>
            <consortium name="The Broad Institute Genomics Platform"/>
            <consortium name="The Broad Institute Genome Sequencing Center for Infectious Disease"/>
            <person name="Wu L."/>
            <person name="Ma J."/>
        </authorList>
    </citation>
    <scope>NUCLEOTIDE SEQUENCE [LARGE SCALE GENOMIC DNA]</scope>
    <source>
        <strain evidence="6">NBRC 101365</strain>
    </source>
</reference>
<dbReference type="Pfam" id="PF00392">
    <property type="entry name" value="GntR"/>
    <property type="match status" value="1"/>
</dbReference>
<dbReference type="CDD" id="cd07377">
    <property type="entry name" value="WHTH_GntR"/>
    <property type="match status" value="1"/>
</dbReference>
<keyword evidence="2" id="KW-0238">DNA-binding</keyword>
<dbReference type="PROSITE" id="PS50949">
    <property type="entry name" value="HTH_GNTR"/>
    <property type="match status" value="1"/>
</dbReference>
<keyword evidence="1" id="KW-0805">Transcription regulation</keyword>
<protein>
    <submittedName>
        <fullName evidence="5">GntR family transcriptional regulator</fullName>
    </submittedName>
</protein>
<dbReference type="Gene3D" id="3.40.1410.10">
    <property type="entry name" value="Chorismate lyase-like"/>
    <property type="match status" value="1"/>
</dbReference>
<dbReference type="SMART" id="SM00345">
    <property type="entry name" value="HTH_GNTR"/>
    <property type="match status" value="1"/>
</dbReference>
<keyword evidence="3" id="KW-0804">Transcription</keyword>
<accession>A0ABQ6CAM8</accession>
<name>A0ABQ6CAM8_9HYPH</name>
<dbReference type="EMBL" id="BSPC01000005">
    <property type="protein sequence ID" value="GLS17195.1"/>
    <property type="molecule type" value="Genomic_DNA"/>
</dbReference>
<dbReference type="PANTHER" id="PTHR44846:SF1">
    <property type="entry name" value="MANNOSYL-D-GLYCERATE TRANSPORT_METABOLISM SYSTEM REPRESSOR MNGR-RELATED"/>
    <property type="match status" value="1"/>
</dbReference>
<evidence type="ECO:0000313" key="6">
    <source>
        <dbReference type="Proteomes" id="UP001156882"/>
    </source>
</evidence>
<dbReference type="InterPro" id="IPR050679">
    <property type="entry name" value="Bact_HTH_transcr_reg"/>
</dbReference>
<gene>
    <name evidence="5" type="ORF">GCM10007874_02100</name>
</gene>
<feature type="domain" description="HTH gntR-type" evidence="4">
    <location>
        <begin position="21"/>
        <end position="89"/>
    </location>
</feature>
<dbReference type="InterPro" id="IPR036390">
    <property type="entry name" value="WH_DNA-bd_sf"/>
</dbReference>
<evidence type="ECO:0000256" key="3">
    <source>
        <dbReference type="ARBA" id="ARBA00023163"/>
    </source>
</evidence>
<evidence type="ECO:0000259" key="4">
    <source>
        <dbReference type="PROSITE" id="PS50949"/>
    </source>
</evidence>
<keyword evidence="6" id="KW-1185">Reference proteome</keyword>
<evidence type="ECO:0000313" key="5">
    <source>
        <dbReference type="EMBL" id="GLS17195.1"/>
    </source>
</evidence>
<proteinExistence type="predicted"/>
<sequence>MPTKALLSNHLGGFLQGQSRRGLYPAIIAGFQSAIAEKVLKPGDILPPERDLSATLGVSRNLVRRALHALEGEGILVTRHGSGTVVSQDFRRSTNSILGFSEETRRRGMHPSSRVIRDVVRVPTIPEIRELGLAIDGDIRELVRVRLADDVPVAVEIALLPAWTIELSFDGSGQSLYEAMEARGTRPVRVLQEISATAADAVVVGGLDIRPGSPVLKITRKGLDASNIVVEFTTSYYPADQYIWLTELRR</sequence>
<dbReference type="Gene3D" id="1.10.10.10">
    <property type="entry name" value="Winged helix-like DNA-binding domain superfamily/Winged helix DNA-binding domain"/>
    <property type="match status" value="1"/>
</dbReference>
<dbReference type="PANTHER" id="PTHR44846">
    <property type="entry name" value="MANNOSYL-D-GLYCERATE TRANSPORT/METABOLISM SYSTEM REPRESSOR MNGR-RELATED"/>
    <property type="match status" value="1"/>
</dbReference>
<comment type="caution">
    <text evidence="5">The sequence shown here is derived from an EMBL/GenBank/DDBJ whole genome shotgun (WGS) entry which is preliminary data.</text>
</comment>
<evidence type="ECO:0000256" key="1">
    <source>
        <dbReference type="ARBA" id="ARBA00023015"/>
    </source>
</evidence>
<dbReference type="PRINTS" id="PR00035">
    <property type="entry name" value="HTHGNTR"/>
</dbReference>
<dbReference type="InterPro" id="IPR028978">
    <property type="entry name" value="Chorismate_lyase_/UTRA_dom_sf"/>
</dbReference>
<organism evidence="5 6">
    <name type="scientific">Labrys miyagiensis</name>
    <dbReference type="NCBI Taxonomy" id="346912"/>
    <lineage>
        <taxon>Bacteria</taxon>
        <taxon>Pseudomonadati</taxon>
        <taxon>Pseudomonadota</taxon>
        <taxon>Alphaproteobacteria</taxon>
        <taxon>Hyphomicrobiales</taxon>
        <taxon>Xanthobacteraceae</taxon>
        <taxon>Labrys</taxon>
    </lineage>
</organism>
<dbReference type="SMART" id="SM00866">
    <property type="entry name" value="UTRA"/>
    <property type="match status" value="1"/>
</dbReference>
<dbReference type="InterPro" id="IPR000524">
    <property type="entry name" value="Tscrpt_reg_HTH_GntR"/>
</dbReference>
<dbReference type="Proteomes" id="UP001156882">
    <property type="component" value="Unassembled WGS sequence"/>
</dbReference>
<dbReference type="Pfam" id="PF07702">
    <property type="entry name" value="UTRA"/>
    <property type="match status" value="1"/>
</dbReference>